<evidence type="ECO:0000313" key="8">
    <source>
        <dbReference type="Proteomes" id="UP000264719"/>
    </source>
</evidence>
<protein>
    <submittedName>
        <fullName evidence="7">YIP1 family protein</fullName>
    </submittedName>
</protein>
<dbReference type="AlphaFoldDB" id="A0A348WBW3"/>
<dbReference type="InterPro" id="IPR006977">
    <property type="entry name" value="Yip1_dom"/>
</dbReference>
<dbReference type="Pfam" id="PF04893">
    <property type="entry name" value="Yip1"/>
    <property type="match status" value="1"/>
</dbReference>
<evidence type="ECO:0000256" key="5">
    <source>
        <dbReference type="SAM" id="Phobius"/>
    </source>
</evidence>
<evidence type="ECO:0000256" key="1">
    <source>
        <dbReference type="ARBA" id="ARBA00004141"/>
    </source>
</evidence>
<feature type="transmembrane region" description="Helical" evidence="5">
    <location>
        <begin position="33"/>
        <end position="56"/>
    </location>
</feature>
<keyword evidence="2 5" id="KW-0812">Transmembrane</keyword>
<feature type="transmembrane region" description="Helical" evidence="5">
    <location>
        <begin position="110"/>
        <end position="134"/>
    </location>
</feature>
<gene>
    <name evidence="7" type="ORF">DCS45_09135</name>
</gene>
<proteinExistence type="predicted"/>
<feature type="transmembrane region" description="Helical" evidence="5">
    <location>
        <begin position="76"/>
        <end position="98"/>
    </location>
</feature>
<keyword evidence="4 5" id="KW-0472">Membrane</keyword>
<comment type="caution">
    <text evidence="7">The sequence shown here is derived from an EMBL/GenBank/DDBJ whole genome shotgun (WGS) entry which is preliminary data.</text>
</comment>
<evidence type="ECO:0000256" key="3">
    <source>
        <dbReference type="ARBA" id="ARBA00022989"/>
    </source>
</evidence>
<dbReference type="Proteomes" id="UP000264719">
    <property type="component" value="Unassembled WGS sequence"/>
</dbReference>
<reference evidence="7 8" key="1">
    <citation type="journal article" date="2018" name="Nat. Biotechnol.">
        <title>A standardized bacterial taxonomy based on genome phylogeny substantially revises the tree of life.</title>
        <authorList>
            <person name="Parks D.H."/>
            <person name="Chuvochina M."/>
            <person name="Waite D.W."/>
            <person name="Rinke C."/>
            <person name="Skarshewski A."/>
            <person name="Chaumeil P.A."/>
            <person name="Hugenholtz P."/>
        </authorList>
    </citation>
    <scope>NUCLEOTIDE SEQUENCE [LARGE SCALE GENOMIC DNA]</scope>
    <source>
        <strain evidence="7">UBA9169</strain>
    </source>
</reference>
<evidence type="ECO:0000256" key="4">
    <source>
        <dbReference type="ARBA" id="ARBA00023136"/>
    </source>
</evidence>
<evidence type="ECO:0000313" key="7">
    <source>
        <dbReference type="EMBL" id="HAR52025.1"/>
    </source>
</evidence>
<feature type="transmembrane region" description="Helical" evidence="5">
    <location>
        <begin position="173"/>
        <end position="196"/>
    </location>
</feature>
<keyword evidence="3 5" id="KW-1133">Transmembrane helix</keyword>
<accession>A0A348WBW3</accession>
<feature type="domain" description="Yip1" evidence="6">
    <location>
        <begin position="11"/>
        <end position="184"/>
    </location>
</feature>
<comment type="subcellular location">
    <subcellularLocation>
        <location evidence="1">Membrane</location>
        <topology evidence="1">Multi-pass membrane protein</topology>
    </subcellularLocation>
</comment>
<organism evidence="7 8">
    <name type="scientific">Roseovarius nubinhibens</name>
    <dbReference type="NCBI Taxonomy" id="314263"/>
    <lineage>
        <taxon>Bacteria</taxon>
        <taxon>Pseudomonadati</taxon>
        <taxon>Pseudomonadota</taxon>
        <taxon>Alphaproteobacteria</taxon>
        <taxon>Rhodobacterales</taxon>
        <taxon>Roseobacteraceae</taxon>
        <taxon>Roseovarius</taxon>
    </lineage>
</organism>
<feature type="transmembrane region" description="Helical" evidence="5">
    <location>
        <begin position="140"/>
        <end position="161"/>
    </location>
</feature>
<sequence length="201" mass="21355">MNREGIIALFKQTLTEPRAAGRYIIGLDLPAQFLWMALAFLAVLMSLLVSGMFQLVPIPEGDMGDMVQMNPAYRTPLMFALMQWGQAVISVVVLTWIGRLFGGAARVEDMLAVTIWLQLIALVLGLGVGVLVVLLPPLGAFAILAYIAWALFITVAMIDAAHKFENMLKSLGVFIASILALALGSALIAGLLGVSASAGGL</sequence>
<evidence type="ECO:0000259" key="6">
    <source>
        <dbReference type="Pfam" id="PF04893"/>
    </source>
</evidence>
<dbReference type="GO" id="GO:0016020">
    <property type="term" value="C:membrane"/>
    <property type="evidence" value="ECO:0007669"/>
    <property type="project" value="UniProtKB-SubCell"/>
</dbReference>
<evidence type="ECO:0000256" key="2">
    <source>
        <dbReference type="ARBA" id="ARBA00022692"/>
    </source>
</evidence>
<name>A0A348WBW3_9RHOB</name>
<dbReference type="EMBL" id="DMVW01000091">
    <property type="protein sequence ID" value="HAR52025.1"/>
    <property type="molecule type" value="Genomic_DNA"/>
</dbReference>
<dbReference type="RefSeq" id="WP_286909431.1">
    <property type="nucleotide sequence ID" value="NZ_CAXAXR010000011.1"/>
</dbReference>